<dbReference type="Gene3D" id="3.90.320.10">
    <property type="match status" value="1"/>
</dbReference>
<protein>
    <recommendedName>
        <fullName evidence="1">Putative exodeoxyribonuclease 8 PDDEXK-like domain-containing protein</fullName>
    </recommendedName>
</protein>
<reference evidence="2" key="1">
    <citation type="submission" date="2020-03" db="EMBL/GenBank/DDBJ databases">
        <title>The deep terrestrial virosphere.</title>
        <authorList>
            <person name="Holmfeldt K."/>
            <person name="Nilsson E."/>
            <person name="Simone D."/>
            <person name="Lopez-Fernandez M."/>
            <person name="Wu X."/>
            <person name="de Brujin I."/>
            <person name="Lundin D."/>
            <person name="Andersson A."/>
            <person name="Bertilsson S."/>
            <person name="Dopson M."/>
        </authorList>
    </citation>
    <scope>NUCLEOTIDE SEQUENCE</scope>
    <source>
        <strain evidence="3">MM415A00412</strain>
        <strain evidence="2">MM415B00498</strain>
    </source>
</reference>
<evidence type="ECO:0000259" key="1">
    <source>
        <dbReference type="Pfam" id="PF12684"/>
    </source>
</evidence>
<accession>A0A6M3J5F8</accession>
<sequence length="306" mass="35921">MEEKLTNAEYHGSEYRDYLSSSDIKVLAEKPPAYFRWYREQQKEPPTAAMIFGSQYHAYMQSAIEAGDESLFENEYRILEDIPGCPINPTTGRPYGSDTKKMQEFFACAEIIPEQLLSADSLQQLRDMKKALWSDIEIRRLIHGAKCEQSFFNENFSGIKTKYRTDLRIEKKIKVLIGDWKTCGENEPHPAEFPKTIIKRLYHISGAWYADNDRELNGKEVEFFWIVQEKTPPYGYEVYFASPQMLACGTYQYQQAIDVYKYCTETGEWPSYKIYRPKSETGKRFIQYIDLPAWYTGQLEKYQIIL</sequence>
<evidence type="ECO:0000313" key="3">
    <source>
        <dbReference type="EMBL" id="QJA82356.1"/>
    </source>
</evidence>
<dbReference type="Pfam" id="PF12684">
    <property type="entry name" value="DUF3799"/>
    <property type="match status" value="1"/>
</dbReference>
<gene>
    <name evidence="3" type="ORF">MM415A00412_0028</name>
    <name evidence="2" type="ORF">MM415B00498_0022</name>
</gene>
<feature type="domain" description="Putative exodeoxyribonuclease 8 PDDEXK-like" evidence="1">
    <location>
        <begin position="20"/>
        <end position="272"/>
    </location>
</feature>
<dbReference type="EMBL" id="MT141519">
    <property type="protein sequence ID" value="QJA64407.1"/>
    <property type="molecule type" value="Genomic_DNA"/>
</dbReference>
<dbReference type="InterPro" id="IPR011604">
    <property type="entry name" value="PDDEXK-like_dom_sf"/>
</dbReference>
<dbReference type="EMBL" id="MT142485">
    <property type="protein sequence ID" value="QJA82356.1"/>
    <property type="molecule type" value="Genomic_DNA"/>
</dbReference>
<name>A0A6M3J5F8_9ZZZZ</name>
<dbReference type="InterPro" id="IPR024432">
    <property type="entry name" value="Put_RecE_PDDEXK-like_dom"/>
</dbReference>
<dbReference type="AlphaFoldDB" id="A0A6M3J5F8"/>
<organism evidence="2">
    <name type="scientific">viral metagenome</name>
    <dbReference type="NCBI Taxonomy" id="1070528"/>
    <lineage>
        <taxon>unclassified sequences</taxon>
        <taxon>metagenomes</taxon>
        <taxon>organismal metagenomes</taxon>
    </lineage>
</organism>
<proteinExistence type="predicted"/>
<evidence type="ECO:0000313" key="2">
    <source>
        <dbReference type="EMBL" id="QJA64407.1"/>
    </source>
</evidence>